<reference evidence="2 3" key="1">
    <citation type="submission" date="2018-11" db="EMBL/GenBank/DDBJ databases">
        <authorList>
            <consortium name="Pathogen Informatics"/>
        </authorList>
    </citation>
    <scope>NUCLEOTIDE SEQUENCE [LARGE SCALE GENOMIC DNA]</scope>
</reference>
<keyword evidence="1" id="KW-0472">Membrane</keyword>
<accession>A0A183GE40</accession>
<dbReference type="WBParaSite" id="HPBE_0002056501-mRNA-1">
    <property type="protein sequence ID" value="HPBE_0002056501-mRNA-1"/>
    <property type="gene ID" value="HPBE_0002056501"/>
</dbReference>
<name>A0A183GE40_HELPZ</name>
<gene>
    <name evidence="2" type="ORF">HPBE_LOCUS20564</name>
</gene>
<evidence type="ECO:0000256" key="1">
    <source>
        <dbReference type="SAM" id="Phobius"/>
    </source>
</evidence>
<evidence type="ECO:0000313" key="4">
    <source>
        <dbReference type="WBParaSite" id="HPBE_0002056501-mRNA-1"/>
    </source>
</evidence>
<proteinExistence type="predicted"/>
<dbReference type="OrthoDB" id="5870055at2759"/>
<dbReference type="EMBL" id="UZAH01032257">
    <property type="protein sequence ID" value="VDP20696.1"/>
    <property type="molecule type" value="Genomic_DNA"/>
</dbReference>
<organism evidence="3 4">
    <name type="scientific">Heligmosomoides polygyrus</name>
    <name type="common">Parasitic roundworm</name>
    <dbReference type="NCBI Taxonomy" id="6339"/>
    <lineage>
        <taxon>Eukaryota</taxon>
        <taxon>Metazoa</taxon>
        <taxon>Ecdysozoa</taxon>
        <taxon>Nematoda</taxon>
        <taxon>Chromadorea</taxon>
        <taxon>Rhabditida</taxon>
        <taxon>Rhabditina</taxon>
        <taxon>Rhabditomorpha</taxon>
        <taxon>Strongyloidea</taxon>
        <taxon>Heligmosomidae</taxon>
        <taxon>Heligmosomoides</taxon>
    </lineage>
</organism>
<sequence>MDDFKPFHGRLLTNGFQTGCSAAAPRPYNGGMCAFSFDNPHYHSCICLMGVYEGERCQYEGGLISLFHLTTVLIYIFVFFVLSSILNKFRLRQQPECYTAHLEEKAFQLQRQGFLQVPPYCSVLRRRPHFPTSTENSNQFLKPQLAGIEDVSCYHDAIKTSSARRDSNPHLPLTGRECSTPLHHRHRLIGRNIHTSWDPPALTRISG</sequence>
<feature type="transmembrane region" description="Helical" evidence="1">
    <location>
        <begin position="63"/>
        <end position="86"/>
    </location>
</feature>
<keyword evidence="3" id="KW-1185">Reference proteome</keyword>
<evidence type="ECO:0000313" key="3">
    <source>
        <dbReference type="Proteomes" id="UP000050761"/>
    </source>
</evidence>
<dbReference type="Proteomes" id="UP000050761">
    <property type="component" value="Unassembled WGS sequence"/>
</dbReference>
<keyword evidence="1" id="KW-0812">Transmembrane</keyword>
<dbReference type="AlphaFoldDB" id="A0A183GE40"/>
<protein>
    <submittedName>
        <fullName evidence="4">EGF-like domain-containing protein</fullName>
    </submittedName>
</protein>
<accession>A0A3P8FPD8</accession>
<evidence type="ECO:0000313" key="2">
    <source>
        <dbReference type="EMBL" id="VDP20696.1"/>
    </source>
</evidence>
<reference evidence="4" key="2">
    <citation type="submission" date="2019-09" db="UniProtKB">
        <authorList>
            <consortium name="WormBaseParasite"/>
        </authorList>
    </citation>
    <scope>IDENTIFICATION</scope>
</reference>
<keyword evidence="1" id="KW-1133">Transmembrane helix</keyword>